<feature type="domain" description="Tyr recombinase" evidence="2">
    <location>
        <begin position="313"/>
        <end position="522"/>
    </location>
</feature>
<dbReference type="InterPro" id="IPR011010">
    <property type="entry name" value="DNA_brk_join_enz"/>
</dbReference>
<name>A0A2G8QT28_9RHOB</name>
<dbReference type="CDD" id="cd01184">
    <property type="entry name" value="INT_C_like_1"/>
    <property type="match status" value="1"/>
</dbReference>
<evidence type="ECO:0000313" key="3">
    <source>
        <dbReference type="EMBL" id="PIL12430.1"/>
    </source>
</evidence>
<dbReference type="OrthoDB" id="7222937at2"/>
<dbReference type="AlphaFoldDB" id="A0A2G8QT28"/>
<evidence type="ECO:0000256" key="1">
    <source>
        <dbReference type="ARBA" id="ARBA00023172"/>
    </source>
</evidence>
<dbReference type="PROSITE" id="PS51898">
    <property type="entry name" value="TYR_RECOMBINASE"/>
    <property type="match status" value="1"/>
</dbReference>
<accession>A0A2G8QT28</accession>
<gene>
    <name evidence="3" type="ORF">P775_28415</name>
</gene>
<dbReference type="InterPro" id="IPR013762">
    <property type="entry name" value="Integrase-like_cat_sf"/>
</dbReference>
<dbReference type="SUPFAM" id="SSF56349">
    <property type="entry name" value="DNA breaking-rejoining enzymes"/>
    <property type="match status" value="1"/>
</dbReference>
<dbReference type="GO" id="GO:0006310">
    <property type="term" value="P:DNA recombination"/>
    <property type="evidence" value="ECO:0007669"/>
    <property type="project" value="UniProtKB-KW"/>
</dbReference>
<dbReference type="RefSeq" id="WP_099913899.1">
    <property type="nucleotide sequence ID" value="NZ_AWWI01000186.1"/>
</dbReference>
<sequence length="528" mass="59366">MDPVGSSEEDQRLDWATARAWSHLASKGLHAELSAHDRRTVLNEGSNEADIASLETMLGVLSRDVLSEAGVNKMLRTARDSIQTATGETLNPAAETVLSLRQLLLAGRAAAWSASEGREDPSLEQARALAREILDGDPSEIIETRDPLHISGEATPIEAPAPTQVSAQRPEFSFDPDIVAVVERINAERDRDRIKEDTRKQLASQARLFIKATGITDVREITQGHLKFYKSVLQRMPTSYGKSAKDTDRTLDELLARAENLPARQVGLSPRTINGHLDRFKLIFQFAKSENIKISDTVELGLLRVREEKRNRDKREAFILPELQQVFQHPIWTGCRAASRRHERGNIVKADGLYWGPILAGYSGARREEVLGLEPRDVVSVDGIPCYHIRNNMHRGVKTFSSERLVPIHEHLIELGFLRHVEEMRQRGATALFPELIPTNKSQSFGDKIYYNWAKALVLQLDGNPRELCFHSFRHYAIVHLKELPEVSDKQRRDLVGHSGGDVHDEQYDVATSMTVMSSVVARLPRLF</sequence>
<organism evidence="3 4">
    <name type="scientific">Puniceibacterium antarcticum</name>
    <dbReference type="NCBI Taxonomy" id="1206336"/>
    <lineage>
        <taxon>Bacteria</taxon>
        <taxon>Pseudomonadati</taxon>
        <taxon>Pseudomonadota</taxon>
        <taxon>Alphaproteobacteria</taxon>
        <taxon>Rhodobacterales</taxon>
        <taxon>Paracoccaceae</taxon>
        <taxon>Puniceibacterium</taxon>
    </lineage>
</organism>
<protein>
    <recommendedName>
        <fullName evidence="2">Tyr recombinase domain-containing protein</fullName>
    </recommendedName>
</protein>
<dbReference type="GO" id="GO:0015074">
    <property type="term" value="P:DNA integration"/>
    <property type="evidence" value="ECO:0007669"/>
    <property type="project" value="InterPro"/>
</dbReference>
<evidence type="ECO:0000313" key="4">
    <source>
        <dbReference type="Proteomes" id="UP000231259"/>
    </source>
</evidence>
<evidence type="ECO:0000259" key="2">
    <source>
        <dbReference type="PROSITE" id="PS51898"/>
    </source>
</evidence>
<keyword evidence="4" id="KW-1185">Reference proteome</keyword>
<dbReference type="GO" id="GO:0003677">
    <property type="term" value="F:DNA binding"/>
    <property type="evidence" value="ECO:0007669"/>
    <property type="project" value="InterPro"/>
</dbReference>
<dbReference type="Proteomes" id="UP000231259">
    <property type="component" value="Unassembled WGS sequence"/>
</dbReference>
<dbReference type="EMBL" id="AWWI01000186">
    <property type="protein sequence ID" value="PIL12430.1"/>
    <property type="molecule type" value="Genomic_DNA"/>
</dbReference>
<reference evidence="3 4" key="1">
    <citation type="submission" date="2013-09" db="EMBL/GenBank/DDBJ databases">
        <title>Genome sequencing of Phaeobacter antarcticus sp. nov. SM1211.</title>
        <authorList>
            <person name="Zhang X.-Y."/>
            <person name="Liu C."/>
            <person name="Chen X.-L."/>
            <person name="Xie B.-B."/>
            <person name="Qin Q.-L."/>
            <person name="Rong J.-C."/>
            <person name="Zhang Y.-Z."/>
        </authorList>
    </citation>
    <scope>NUCLEOTIDE SEQUENCE [LARGE SCALE GENOMIC DNA]</scope>
    <source>
        <strain evidence="3 4">SM1211</strain>
    </source>
</reference>
<keyword evidence="1" id="KW-0233">DNA recombination</keyword>
<dbReference type="InterPro" id="IPR002104">
    <property type="entry name" value="Integrase_catalytic"/>
</dbReference>
<dbReference type="Gene3D" id="1.10.443.10">
    <property type="entry name" value="Intergrase catalytic core"/>
    <property type="match status" value="1"/>
</dbReference>
<proteinExistence type="predicted"/>
<comment type="caution">
    <text evidence="3">The sequence shown here is derived from an EMBL/GenBank/DDBJ whole genome shotgun (WGS) entry which is preliminary data.</text>
</comment>